<dbReference type="AlphaFoldDB" id="A0A437MWB7"/>
<sequence>MKYLLFCLIILSGSVKLKAQSTQKDSVVISEYENYHTNVGKARALHDISNNTIKLLLIGGMRPKHFDDQERFERKYDITYYTYGCVFPRGEKIRAYNAEVFKYLDNKYGKDWRKETRPDVIGL</sequence>
<evidence type="ECO:0000313" key="2">
    <source>
        <dbReference type="Proteomes" id="UP000282759"/>
    </source>
</evidence>
<keyword evidence="2" id="KW-1185">Reference proteome</keyword>
<dbReference type="Proteomes" id="UP000282759">
    <property type="component" value="Unassembled WGS sequence"/>
</dbReference>
<accession>A0A437MWB7</accession>
<reference evidence="1 2" key="1">
    <citation type="submission" date="2019-01" db="EMBL/GenBank/DDBJ databases">
        <authorList>
            <person name="Chen W.-M."/>
        </authorList>
    </citation>
    <scope>NUCLEOTIDE SEQUENCE [LARGE SCALE GENOMIC DNA]</scope>
    <source>
        <strain evidence="1 2">YBJ-36</strain>
    </source>
</reference>
<dbReference type="RefSeq" id="WP_127704335.1">
    <property type="nucleotide sequence ID" value="NZ_SACK01000002.1"/>
</dbReference>
<dbReference type="EMBL" id="SACK01000002">
    <property type="protein sequence ID" value="RVU01971.1"/>
    <property type="molecule type" value="Genomic_DNA"/>
</dbReference>
<protein>
    <submittedName>
        <fullName evidence="1">Uncharacterized protein</fullName>
    </submittedName>
</protein>
<comment type="caution">
    <text evidence="1">The sequence shown here is derived from an EMBL/GenBank/DDBJ whole genome shotgun (WGS) entry which is preliminary data.</text>
</comment>
<gene>
    <name evidence="1" type="ORF">EOD41_08445</name>
</gene>
<dbReference type="OrthoDB" id="886739at2"/>
<proteinExistence type="predicted"/>
<evidence type="ECO:0000313" key="1">
    <source>
        <dbReference type="EMBL" id="RVU01971.1"/>
    </source>
</evidence>
<organism evidence="1 2">
    <name type="scientific">Mucilaginibacter limnophilus</name>
    <dbReference type="NCBI Taxonomy" id="1932778"/>
    <lineage>
        <taxon>Bacteria</taxon>
        <taxon>Pseudomonadati</taxon>
        <taxon>Bacteroidota</taxon>
        <taxon>Sphingobacteriia</taxon>
        <taxon>Sphingobacteriales</taxon>
        <taxon>Sphingobacteriaceae</taxon>
        <taxon>Mucilaginibacter</taxon>
    </lineage>
</organism>
<name>A0A437MWB7_9SPHI</name>